<keyword evidence="1" id="KW-1133">Transmembrane helix</keyword>
<accession>S3YVU8</accession>
<gene>
    <name evidence="2" type="ORF">HMPREF1181_00381</name>
</gene>
<dbReference type="PATRIC" id="fig|1073351.3.peg.371"/>
<reference evidence="2 3" key="1">
    <citation type="submission" date="2013-05" db="EMBL/GenBank/DDBJ databases">
        <title>The Genome Sequence of Bacteroides stercoris CC31F.</title>
        <authorList>
            <consortium name="The Broad Institute Genomics Platform"/>
            <person name="Earl A."/>
            <person name="Ward D."/>
            <person name="Feldgarden M."/>
            <person name="Gevers D."/>
            <person name="Oliphant K."/>
            <person name="Allen-Vercoe E."/>
            <person name="Walker B."/>
            <person name="Young S."/>
            <person name="Zeng Q."/>
            <person name="Gargeya S."/>
            <person name="Fitzgerald M."/>
            <person name="Haas B."/>
            <person name="Abouelleil A."/>
            <person name="Allen A.W."/>
            <person name="Alvarado L."/>
            <person name="Arachchi H.M."/>
            <person name="Berlin A.M."/>
            <person name="Chapman S.B."/>
            <person name="Gainer-Dewar J."/>
            <person name="Goldberg J."/>
            <person name="Griggs A."/>
            <person name="Gujja S."/>
            <person name="Hansen M."/>
            <person name="Howarth C."/>
            <person name="Imamovic A."/>
            <person name="Ireland A."/>
            <person name="Larimer J."/>
            <person name="McCowan C."/>
            <person name="Murphy C."/>
            <person name="Pearson M."/>
            <person name="Poon T.W."/>
            <person name="Priest M."/>
            <person name="Roberts A."/>
            <person name="Saif S."/>
            <person name="Shea T."/>
            <person name="Sisk P."/>
            <person name="Sykes S."/>
            <person name="Wortman J."/>
            <person name="Nusbaum C."/>
            <person name="Birren B."/>
        </authorList>
    </citation>
    <scope>NUCLEOTIDE SEQUENCE [LARGE SCALE GENOMIC DNA]</scope>
    <source>
        <strain evidence="2 3">CC31F</strain>
    </source>
</reference>
<keyword evidence="1" id="KW-0472">Membrane</keyword>
<protein>
    <submittedName>
        <fullName evidence="2">Uncharacterized protein</fullName>
    </submittedName>
</protein>
<organism evidence="2 3">
    <name type="scientific">Bacteroides stercoris CC31F</name>
    <dbReference type="NCBI Taxonomy" id="1073351"/>
    <lineage>
        <taxon>Bacteria</taxon>
        <taxon>Pseudomonadati</taxon>
        <taxon>Bacteroidota</taxon>
        <taxon>Bacteroidia</taxon>
        <taxon>Bacteroidales</taxon>
        <taxon>Bacteroidaceae</taxon>
        <taxon>Bacteroides</taxon>
    </lineage>
</organism>
<comment type="caution">
    <text evidence="2">The sequence shown here is derived from an EMBL/GenBank/DDBJ whole genome shotgun (WGS) entry which is preliminary data.</text>
</comment>
<feature type="transmembrane region" description="Helical" evidence="1">
    <location>
        <begin position="17"/>
        <end position="39"/>
    </location>
</feature>
<evidence type="ECO:0000313" key="2">
    <source>
        <dbReference type="EMBL" id="EPH21738.1"/>
    </source>
</evidence>
<sequence length="54" mass="6347">MTIRACLNFLQKVFFQLLLSSFPVCSSLFIRYVACYIPYKPENGLRKSLRKNDI</sequence>
<dbReference type="HOGENOM" id="CLU_3040604_0_0_10"/>
<evidence type="ECO:0000256" key="1">
    <source>
        <dbReference type="SAM" id="Phobius"/>
    </source>
</evidence>
<dbReference type="Proteomes" id="UP000014614">
    <property type="component" value="Unassembled WGS sequence"/>
</dbReference>
<name>S3YVU8_BACSE</name>
<dbReference type="EMBL" id="ATFP01000006">
    <property type="protein sequence ID" value="EPH21738.1"/>
    <property type="molecule type" value="Genomic_DNA"/>
</dbReference>
<dbReference type="AlphaFoldDB" id="S3YVU8"/>
<proteinExistence type="predicted"/>
<evidence type="ECO:0000313" key="3">
    <source>
        <dbReference type="Proteomes" id="UP000014614"/>
    </source>
</evidence>
<keyword evidence="1" id="KW-0812">Transmembrane</keyword>